<dbReference type="InterPro" id="IPR003675">
    <property type="entry name" value="Rce1/LyrA-like_dom"/>
</dbReference>
<organism evidence="3 4">
    <name type="scientific">Microlunatus aurantiacus</name>
    <dbReference type="NCBI Taxonomy" id="446786"/>
    <lineage>
        <taxon>Bacteria</taxon>
        <taxon>Bacillati</taxon>
        <taxon>Actinomycetota</taxon>
        <taxon>Actinomycetes</taxon>
        <taxon>Propionibacteriales</taxon>
        <taxon>Propionibacteriaceae</taxon>
        <taxon>Microlunatus</taxon>
    </lineage>
</organism>
<feature type="transmembrane region" description="Helical" evidence="1">
    <location>
        <begin position="181"/>
        <end position="200"/>
    </location>
</feature>
<keyword evidence="4" id="KW-1185">Reference proteome</keyword>
<feature type="domain" description="CAAX prenyl protease 2/Lysostaphin resistance protein A-like" evidence="2">
    <location>
        <begin position="124"/>
        <end position="216"/>
    </location>
</feature>
<feature type="transmembrane region" description="Helical" evidence="1">
    <location>
        <begin position="257"/>
        <end position="276"/>
    </location>
</feature>
<reference evidence="4" key="1">
    <citation type="journal article" date="2019" name="Int. J. Syst. Evol. Microbiol.">
        <title>The Global Catalogue of Microorganisms (GCM) 10K type strain sequencing project: providing services to taxonomists for standard genome sequencing and annotation.</title>
        <authorList>
            <consortium name="The Broad Institute Genomics Platform"/>
            <consortium name="The Broad Institute Genome Sequencing Center for Infectious Disease"/>
            <person name="Wu L."/>
            <person name="Ma J."/>
        </authorList>
    </citation>
    <scope>NUCLEOTIDE SEQUENCE [LARGE SCALE GENOMIC DNA]</scope>
    <source>
        <strain evidence="4">JCM 16548</strain>
    </source>
</reference>
<feature type="transmembrane region" description="Helical" evidence="1">
    <location>
        <begin position="87"/>
        <end position="112"/>
    </location>
</feature>
<sequence>MQLGERRVLHPGRWRWLRALGWLVLLFFLTGVAFGFPAQAAVDRLPAGNGALQFVGLLVAAASALGGYALAVWLGEGRGASELGLRPALPGLAAGAALGLLLMGLLMGILVATGAYDIAVVGATPAWSGLGLALQAAVTEELWMRALLLRLLWRAFGPVPILIVAALAFGGLHVANPGATALAGATVVMAGLMFCALYALTGRLWVPIGVHLAWNLAQGYVFGATVSGGTLGGSVLLSTARPGAPPWLTGGTFGPEASVPALILVTTATVAALALTRRTGSFAGPLPFTAKIAATTSTVTADDVSGLRWAGRRPEIR</sequence>
<dbReference type="PANTHER" id="PTHR39430">
    <property type="entry name" value="MEMBRANE-ASSOCIATED PROTEASE-RELATED"/>
    <property type="match status" value="1"/>
</dbReference>
<dbReference type="Pfam" id="PF02517">
    <property type="entry name" value="Rce1-like"/>
    <property type="match status" value="1"/>
</dbReference>
<gene>
    <name evidence="3" type="ORF">GCM10022204_40780</name>
</gene>
<comment type="caution">
    <text evidence="3">The sequence shown here is derived from an EMBL/GenBank/DDBJ whole genome shotgun (WGS) entry which is preliminary data.</text>
</comment>
<feature type="transmembrane region" description="Helical" evidence="1">
    <location>
        <begin position="151"/>
        <end position="175"/>
    </location>
</feature>
<dbReference type="RefSeq" id="WP_344814296.1">
    <property type="nucleotide sequence ID" value="NZ_BAAAYX010000020.1"/>
</dbReference>
<accession>A0ABP7EGF8</accession>
<feature type="transmembrane region" description="Helical" evidence="1">
    <location>
        <begin position="212"/>
        <end position="237"/>
    </location>
</feature>
<feature type="transmembrane region" description="Helical" evidence="1">
    <location>
        <begin position="118"/>
        <end position="139"/>
    </location>
</feature>
<dbReference type="PANTHER" id="PTHR39430:SF1">
    <property type="entry name" value="PROTEASE"/>
    <property type="match status" value="1"/>
</dbReference>
<keyword evidence="3" id="KW-0482">Metalloprotease</keyword>
<evidence type="ECO:0000256" key="1">
    <source>
        <dbReference type="SAM" id="Phobius"/>
    </source>
</evidence>
<keyword evidence="3" id="KW-0378">Hydrolase</keyword>
<name>A0ABP7EGF8_9ACTN</name>
<dbReference type="Proteomes" id="UP001500051">
    <property type="component" value="Unassembled WGS sequence"/>
</dbReference>
<evidence type="ECO:0000313" key="3">
    <source>
        <dbReference type="EMBL" id="GAA3716795.1"/>
    </source>
</evidence>
<evidence type="ECO:0000313" key="4">
    <source>
        <dbReference type="Proteomes" id="UP001500051"/>
    </source>
</evidence>
<evidence type="ECO:0000259" key="2">
    <source>
        <dbReference type="Pfam" id="PF02517"/>
    </source>
</evidence>
<keyword evidence="1" id="KW-1133">Transmembrane helix</keyword>
<dbReference type="GO" id="GO:0008237">
    <property type="term" value="F:metallopeptidase activity"/>
    <property type="evidence" value="ECO:0007669"/>
    <property type="project" value="UniProtKB-KW"/>
</dbReference>
<keyword evidence="3" id="KW-0645">Protease</keyword>
<keyword evidence="1" id="KW-0472">Membrane</keyword>
<protein>
    <submittedName>
        <fullName evidence="3">CPBP family intramembrane metalloprotease</fullName>
    </submittedName>
</protein>
<dbReference type="EMBL" id="BAAAYX010000020">
    <property type="protein sequence ID" value="GAA3716795.1"/>
    <property type="molecule type" value="Genomic_DNA"/>
</dbReference>
<proteinExistence type="predicted"/>
<keyword evidence="1" id="KW-0812">Transmembrane</keyword>
<feature type="transmembrane region" description="Helical" evidence="1">
    <location>
        <begin position="51"/>
        <end position="75"/>
    </location>
</feature>